<dbReference type="PANTHER" id="PTHR43300:SF7">
    <property type="entry name" value="UDP-N-ACETYLBACILLOSAMINE N-ACETYLTRANSFERASE"/>
    <property type="match status" value="1"/>
</dbReference>
<dbReference type="InterPro" id="IPR001451">
    <property type="entry name" value="Hexapep"/>
</dbReference>
<dbReference type="EMBL" id="CP022741">
    <property type="protein sequence ID" value="ASU23342.1"/>
    <property type="molecule type" value="Genomic_DNA"/>
</dbReference>
<dbReference type="InterPro" id="IPR020019">
    <property type="entry name" value="AcTrfase_PglD-like"/>
</dbReference>
<dbReference type="Pfam" id="PF00132">
    <property type="entry name" value="Hexapep"/>
    <property type="match status" value="1"/>
</dbReference>
<sequence length="196" mass="21094">MDNTYILGSGKHAKSIASLSKLIGLQIQHCYFGNLAECNSHFIDIESLPILSNLIIGIGDNYLREELYNKYSNRNNLINMIITSDIMDDVTIGKGNYIALKSYIGPCVFIGDNNIINTSSILEHDVKIGNSCHISVSSVLCGSVEIGDRVFVGANATIIDGVTITNDVVIGAGSTVIKNIEEPGVYVGNPTVKIKS</sequence>
<feature type="active site" description="Proton acceptor" evidence="2">
    <location>
        <position position="124"/>
    </location>
</feature>
<gene>
    <name evidence="4" type="ORF">CCZ37_12405</name>
</gene>
<feature type="site" description="Increases basicity of active site His" evidence="2">
    <location>
        <position position="125"/>
    </location>
</feature>
<evidence type="ECO:0008006" key="6">
    <source>
        <dbReference type="Google" id="ProtNLM"/>
    </source>
</evidence>
<evidence type="ECO:0000313" key="4">
    <source>
        <dbReference type="EMBL" id="ASU23342.1"/>
    </source>
</evidence>
<accession>A0A223N0F6</accession>
<proteinExistence type="inferred from homology"/>
<keyword evidence="5" id="KW-1185">Reference proteome</keyword>
<dbReference type="Proteomes" id="UP000215148">
    <property type="component" value="Chromosome 1"/>
</dbReference>
<dbReference type="CDD" id="cd03360">
    <property type="entry name" value="LbH_AT_putative"/>
    <property type="match status" value="1"/>
</dbReference>
<protein>
    <recommendedName>
        <fullName evidence="6">Acetyltransferase</fullName>
    </recommendedName>
</protein>
<dbReference type="AlphaFoldDB" id="A0A223N0F6"/>
<organism evidence="4 5">
    <name type="scientific">Vibrio qinghaiensis</name>
    <dbReference type="NCBI Taxonomy" id="2025808"/>
    <lineage>
        <taxon>Bacteria</taxon>
        <taxon>Pseudomonadati</taxon>
        <taxon>Pseudomonadota</taxon>
        <taxon>Gammaproteobacteria</taxon>
        <taxon>Vibrionales</taxon>
        <taxon>Vibrionaceae</taxon>
        <taxon>Vibrio</taxon>
    </lineage>
</organism>
<name>A0A223N0F6_9VIBR</name>
<comment type="similarity">
    <text evidence="1">Belongs to the transferase hexapeptide repeat family.</text>
</comment>
<feature type="binding site" evidence="3">
    <location>
        <position position="133"/>
    </location>
    <ligand>
        <name>acetyl-CoA</name>
        <dbReference type="ChEBI" id="CHEBI:57288"/>
    </ligand>
</feature>
<evidence type="ECO:0000313" key="5">
    <source>
        <dbReference type="Proteomes" id="UP000215148"/>
    </source>
</evidence>
<dbReference type="KEGG" id="vqi:CCZ37_12405"/>
<evidence type="ECO:0000256" key="2">
    <source>
        <dbReference type="PIRSR" id="PIRSR620019-1"/>
    </source>
</evidence>
<dbReference type="InterPro" id="IPR011004">
    <property type="entry name" value="Trimer_LpxA-like_sf"/>
</dbReference>
<evidence type="ECO:0000256" key="1">
    <source>
        <dbReference type="ARBA" id="ARBA00007274"/>
    </source>
</evidence>
<evidence type="ECO:0000256" key="3">
    <source>
        <dbReference type="PIRSR" id="PIRSR620019-2"/>
    </source>
</evidence>
<dbReference type="SUPFAM" id="SSF51161">
    <property type="entry name" value="Trimeric LpxA-like enzymes"/>
    <property type="match status" value="1"/>
</dbReference>
<feature type="binding site" evidence="3">
    <location>
        <position position="59"/>
    </location>
    <ligand>
        <name>substrate</name>
    </ligand>
</feature>
<reference evidence="4 5" key="1">
    <citation type="submission" date="2017-08" db="EMBL/GenBank/DDBJ databases">
        <title>The Vibrio qinghaiensis sp.-Q67 is a luminous bacteria isolated firstly from Qinghai lake, Qinghai province, China, which has been proved to be very sensitive to detect environmental and food pollutants. Therefore, complete genome analysis of V. qinghaiensis sp.-Q67 highlights the potential application of this strain on detection of hazards in the contaminated environments.</title>
        <authorList>
            <person name="Gong L."/>
        </authorList>
    </citation>
    <scope>NUCLEOTIDE SEQUENCE [LARGE SCALE GENOMIC DNA]</scope>
    <source>
        <strain evidence="4 5">Q67</strain>
    </source>
</reference>
<dbReference type="Gene3D" id="3.40.50.20">
    <property type="match status" value="1"/>
</dbReference>
<dbReference type="RefSeq" id="WP_094500670.1">
    <property type="nucleotide sequence ID" value="NZ_CAWNHI010000001.1"/>
</dbReference>
<dbReference type="InterPro" id="IPR050179">
    <property type="entry name" value="Trans_hexapeptide_repeat"/>
</dbReference>
<dbReference type="PANTHER" id="PTHR43300">
    <property type="entry name" value="ACETYLTRANSFERASE"/>
    <property type="match status" value="1"/>
</dbReference>
<dbReference type="Gene3D" id="2.160.10.10">
    <property type="entry name" value="Hexapeptide repeat proteins"/>
    <property type="match status" value="1"/>
</dbReference>